<feature type="transmembrane region" description="Helical" evidence="5">
    <location>
        <begin position="81"/>
        <end position="104"/>
    </location>
</feature>
<feature type="transmembrane region" description="Helical" evidence="5">
    <location>
        <begin position="6"/>
        <end position="31"/>
    </location>
</feature>
<evidence type="ECO:0000313" key="7">
    <source>
        <dbReference type="WBParaSite" id="HCON_00047190-00001"/>
    </source>
</evidence>
<name>A0A7I4Y2R2_HAECO</name>
<proteinExistence type="predicted"/>
<dbReference type="PANTHER" id="PTHR47521">
    <property type="entry name" value="SERPENTINE RECEPTOR, CLASS E (EPSILON)-RELATED"/>
    <property type="match status" value="1"/>
</dbReference>
<dbReference type="WBParaSite" id="HCON_00047190-00001">
    <property type="protein sequence ID" value="HCON_00047190-00001"/>
    <property type="gene ID" value="HCON_00047190"/>
</dbReference>
<dbReference type="Proteomes" id="UP000025227">
    <property type="component" value="Unplaced"/>
</dbReference>
<reference evidence="7" key="1">
    <citation type="submission" date="2020-12" db="UniProtKB">
        <authorList>
            <consortium name="WormBaseParasite"/>
        </authorList>
    </citation>
    <scope>IDENTIFICATION</scope>
    <source>
        <strain evidence="7">MHco3</strain>
    </source>
</reference>
<evidence type="ECO:0000256" key="3">
    <source>
        <dbReference type="ARBA" id="ARBA00022989"/>
    </source>
</evidence>
<accession>A0A7I4Y2R2</accession>
<organism evidence="6 7">
    <name type="scientific">Haemonchus contortus</name>
    <name type="common">Barber pole worm</name>
    <dbReference type="NCBI Taxonomy" id="6289"/>
    <lineage>
        <taxon>Eukaryota</taxon>
        <taxon>Metazoa</taxon>
        <taxon>Ecdysozoa</taxon>
        <taxon>Nematoda</taxon>
        <taxon>Chromadorea</taxon>
        <taxon>Rhabditida</taxon>
        <taxon>Rhabditina</taxon>
        <taxon>Rhabditomorpha</taxon>
        <taxon>Strongyloidea</taxon>
        <taxon>Trichostrongylidae</taxon>
        <taxon>Haemonchus</taxon>
    </lineage>
</organism>
<feature type="transmembrane region" description="Helical" evidence="5">
    <location>
        <begin position="116"/>
        <end position="139"/>
    </location>
</feature>
<protein>
    <submittedName>
        <fullName evidence="7">G protein-coupled receptor</fullName>
    </submittedName>
</protein>
<comment type="subcellular location">
    <subcellularLocation>
        <location evidence="1">Membrane</location>
        <topology evidence="1">Multi-pass membrane protein</topology>
    </subcellularLocation>
</comment>
<keyword evidence="4 5" id="KW-0472">Membrane</keyword>
<feature type="transmembrane region" description="Helical" evidence="5">
    <location>
        <begin position="151"/>
        <end position="171"/>
    </location>
</feature>
<evidence type="ECO:0000256" key="4">
    <source>
        <dbReference type="ARBA" id="ARBA00023136"/>
    </source>
</evidence>
<evidence type="ECO:0000256" key="1">
    <source>
        <dbReference type="ARBA" id="ARBA00004141"/>
    </source>
</evidence>
<dbReference type="PANTHER" id="PTHR47521:SF7">
    <property type="entry name" value="SERPENTINE RECEPTOR CLASS EPSILON-6"/>
    <property type="match status" value="1"/>
</dbReference>
<dbReference type="OrthoDB" id="5850711at2759"/>
<evidence type="ECO:0000313" key="6">
    <source>
        <dbReference type="Proteomes" id="UP000025227"/>
    </source>
</evidence>
<keyword evidence="3 5" id="KW-1133">Transmembrane helix</keyword>
<feature type="transmembrane region" description="Helical" evidence="5">
    <location>
        <begin position="43"/>
        <end position="61"/>
    </location>
</feature>
<keyword evidence="6" id="KW-1185">Reference proteome</keyword>
<dbReference type="Pfam" id="PF10292">
    <property type="entry name" value="7TM_GPCR_Srab"/>
    <property type="match status" value="1"/>
</dbReference>
<evidence type="ECO:0000256" key="5">
    <source>
        <dbReference type="SAM" id="Phobius"/>
    </source>
</evidence>
<dbReference type="InterPro" id="IPR052860">
    <property type="entry name" value="NRL-GPCR1"/>
</dbReference>
<dbReference type="InterPro" id="IPR019408">
    <property type="entry name" value="7TM_GPCR_serpentine_rcpt_Srab"/>
</dbReference>
<keyword evidence="2 5" id="KW-0812">Transmembrane</keyword>
<evidence type="ECO:0000256" key="2">
    <source>
        <dbReference type="ARBA" id="ARBA00022692"/>
    </source>
</evidence>
<dbReference type="AlphaFoldDB" id="A0A7I4Y2R2"/>
<dbReference type="GO" id="GO:0016020">
    <property type="term" value="C:membrane"/>
    <property type="evidence" value="ECO:0007669"/>
    <property type="project" value="UniProtKB-SubCell"/>
</dbReference>
<sequence length="297" mass="33994">LDGWNYALFSIETALNVAFIPVFFVFGYICIAQKNLHVNFRATLFFAGMGCLVGVVHRLLIVSARVCCIARRDTSLVGDLLIFQSFGQYLYIFGSLFVVIERAIASSFSRSYSRHCTGFAFAVMFCGMIMLLTLLHFAISALRLTNYFDLYFTLMQIAVAILNLVALIVILRINTSTYRKRHESMMQLADRYHLDENIRTGRYFIPVALNDFICKVIFAGLCSYSIFFTDIPLGHDSTHLSHAYDVMFACQRMFFGLALTLRSEKFDNLMRRKKRAIRVLDSQAGMNHFDGLKKLWS</sequence>